<dbReference type="EMBL" id="BMAW01112147">
    <property type="protein sequence ID" value="GFT51183.1"/>
    <property type="molecule type" value="Genomic_DNA"/>
</dbReference>
<sequence length="83" mass="8787">MAKLLNCVAAAVAAGSPSSPAGLKYKPSTGFRQSTHCCLAVATSTANLPPWLVRRSQYCRRGSKPVRLEPAVLTPLPCCHKPP</sequence>
<comment type="caution">
    <text evidence="1">The sequence shown here is derived from an EMBL/GenBank/DDBJ whole genome shotgun (WGS) entry which is preliminary data.</text>
</comment>
<name>A0A8X6TVM1_NEPPI</name>
<evidence type="ECO:0000313" key="2">
    <source>
        <dbReference type="Proteomes" id="UP000887013"/>
    </source>
</evidence>
<proteinExistence type="predicted"/>
<gene>
    <name evidence="1" type="ORF">NPIL_24971</name>
</gene>
<reference evidence="1" key="1">
    <citation type="submission" date="2020-08" db="EMBL/GenBank/DDBJ databases">
        <title>Multicomponent nature underlies the extraordinary mechanical properties of spider dragline silk.</title>
        <authorList>
            <person name="Kono N."/>
            <person name="Nakamura H."/>
            <person name="Mori M."/>
            <person name="Yoshida Y."/>
            <person name="Ohtoshi R."/>
            <person name="Malay A.D."/>
            <person name="Moran D.A.P."/>
            <person name="Tomita M."/>
            <person name="Numata K."/>
            <person name="Arakawa K."/>
        </authorList>
    </citation>
    <scope>NUCLEOTIDE SEQUENCE</scope>
</reference>
<evidence type="ECO:0000313" key="1">
    <source>
        <dbReference type="EMBL" id="GFT51183.1"/>
    </source>
</evidence>
<accession>A0A8X6TVM1</accession>
<dbReference type="AlphaFoldDB" id="A0A8X6TVM1"/>
<keyword evidence="2" id="KW-1185">Reference proteome</keyword>
<organism evidence="1 2">
    <name type="scientific">Nephila pilipes</name>
    <name type="common">Giant wood spider</name>
    <name type="synonym">Nephila maculata</name>
    <dbReference type="NCBI Taxonomy" id="299642"/>
    <lineage>
        <taxon>Eukaryota</taxon>
        <taxon>Metazoa</taxon>
        <taxon>Ecdysozoa</taxon>
        <taxon>Arthropoda</taxon>
        <taxon>Chelicerata</taxon>
        <taxon>Arachnida</taxon>
        <taxon>Araneae</taxon>
        <taxon>Araneomorphae</taxon>
        <taxon>Entelegynae</taxon>
        <taxon>Araneoidea</taxon>
        <taxon>Nephilidae</taxon>
        <taxon>Nephila</taxon>
    </lineage>
</organism>
<protein>
    <submittedName>
        <fullName evidence="1">Uncharacterized protein</fullName>
    </submittedName>
</protein>
<dbReference type="Proteomes" id="UP000887013">
    <property type="component" value="Unassembled WGS sequence"/>
</dbReference>